<dbReference type="InterPro" id="IPR029479">
    <property type="entry name" value="Nitroreductase"/>
</dbReference>
<keyword evidence="4 5" id="KW-0560">Oxidoreductase</keyword>
<dbReference type="SUPFAM" id="SSF55469">
    <property type="entry name" value="FMN-dependent nitroreductase-like"/>
    <property type="match status" value="1"/>
</dbReference>
<dbReference type="RefSeq" id="WP_206868550.1">
    <property type="nucleotide sequence ID" value="NZ_BMBA01000001.1"/>
</dbReference>
<proteinExistence type="inferred from homology"/>
<comment type="similarity">
    <text evidence="1 5">Belongs to the flavin oxidoreductase frp family.</text>
</comment>
<feature type="domain" description="Nitroreductase" evidence="6">
    <location>
        <begin position="8"/>
        <end position="163"/>
    </location>
</feature>
<gene>
    <name evidence="7" type="ORF">CSC2_10770</name>
</gene>
<keyword evidence="2 5" id="KW-0285">Flavoprotein</keyword>
<dbReference type="InterPro" id="IPR016446">
    <property type="entry name" value="Flavin_OxRdtase_Frp"/>
</dbReference>
<evidence type="ECO:0000259" key="6">
    <source>
        <dbReference type="Pfam" id="PF00881"/>
    </source>
</evidence>
<dbReference type="EMBL" id="BMBA01000001">
    <property type="protein sequence ID" value="GFZ30551.1"/>
    <property type="molecule type" value="Genomic_DNA"/>
</dbReference>
<evidence type="ECO:0000313" key="7">
    <source>
        <dbReference type="EMBL" id="GFZ30551.1"/>
    </source>
</evidence>
<organism evidence="7 8">
    <name type="scientific">Clostridium zeae</name>
    <dbReference type="NCBI Taxonomy" id="2759022"/>
    <lineage>
        <taxon>Bacteria</taxon>
        <taxon>Bacillati</taxon>
        <taxon>Bacillota</taxon>
        <taxon>Clostridia</taxon>
        <taxon>Eubacteriales</taxon>
        <taxon>Clostridiaceae</taxon>
        <taxon>Clostridium</taxon>
    </lineage>
</organism>
<dbReference type="Proteomes" id="UP000663802">
    <property type="component" value="Unassembled WGS sequence"/>
</dbReference>
<comment type="caution">
    <text evidence="7">The sequence shown here is derived from an EMBL/GenBank/DDBJ whole genome shotgun (WGS) entry which is preliminary data.</text>
</comment>
<keyword evidence="3 5" id="KW-0288">FMN</keyword>
<sequence length="248" mass="28539">MNEVLEQIKTRKSMRVFEDRKIEDDIKKEILQAAFEAPTAGAMMLYSIIDITDKTLKERLSVLCDNQPFIANAPMVVIFLADYQRWYDSFVYTDCKPRKPGEGDILLAMADAMIAAQNTVIAAQSVGVGSCYIGDIIENCEQITEILELPDFVIPACMLVYGYPVDAQKNRKKPVRFEKQYIVSENKYHRLSEEEHMEMHKAKNEDSGIKAKNIIEQVQAFCKRKYMSEFANEMNRSASSYLEKFRNK</sequence>
<name>A0ABQ1E741_9CLOT</name>
<dbReference type="PANTHER" id="PTHR43425:SF2">
    <property type="entry name" value="OXYGEN-INSENSITIVE NADPH NITROREDUCTASE"/>
    <property type="match status" value="1"/>
</dbReference>
<evidence type="ECO:0000256" key="3">
    <source>
        <dbReference type="ARBA" id="ARBA00022643"/>
    </source>
</evidence>
<evidence type="ECO:0000313" key="8">
    <source>
        <dbReference type="Proteomes" id="UP000663802"/>
    </source>
</evidence>
<evidence type="ECO:0000256" key="4">
    <source>
        <dbReference type="ARBA" id="ARBA00023002"/>
    </source>
</evidence>
<dbReference type="Pfam" id="PF00881">
    <property type="entry name" value="Nitroreductase"/>
    <property type="match status" value="1"/>
</dbReference>
<dbReference type="InterPro" id="IPR000415">
    <property type="entry name" value="Nitroreductase-like"/>
</dbReference>
<evidence type="ECO:0000256" key="2">
    <source>
        <dbReference type="ARBA" id="ARBA00022630"/>
    </source>
</evidence>
<protein>
    <submittedName>
        <fullName evidence="7">Nitroreductase</fullName>
    </submittedName>
</protein>
<keyword evidence="8" id="KW-1185">Reference proteome</keyword>
<accession>A0ABQ1E741</accession>
<dbReference type="PIRSF" id="PIRSF005426">
    <property type="entry name" value="Frp"/>
    <property type="match status" value="1"/>
</dbReference>
<evidence type="ECO:0000256" key="1">
    <source>
        <dbReference type="ARBA" id="ARBA00008366"/>
    </source>
</evidence>
<dbReference type="PANTHER" id="PTHR43425">
    <property type="entry name" value="OXYGEN-INSENSITIVE NADPH NITROREDUCTASE"/>
    <property type="match status" value="1"/>
</dbReference>
<keyword evidence="5" id="KW-0521">NADP</keyword>
<dbReference type="Gene3D" id="3.40.109.10">
    <property type="entry name" value="NADH Oxidase"/>
    <property type="match status" value="1"/>
</dbReference>
<reference evidence="7 8" key="1">
    <citation type="journal article" date="2021" name="Int. J. Syst. Evol. Microbiol.">
        <title>Clostridium zeae sp. nov., isolated from corn silage.</title>
        <authorList>
            <person name="Kobayashi H."/>
            <person name="Tanizawa Y."/>
            <person name="Yagura M."/>
            <person name="Sakamoto M."/>
            <person name="Ohkuma M."/>
            <person name="Tohno M."/>
        </authorList>
    </citation>
    <scope>NUCLEOTIDE SEQUENCE [LARGE SCALE GENOMIC DNA]</scope>
    <source>
        <strain evidence="7 8">CSC2</strain>
    </source>
</reference>
<evidence type="ECO:0000256" key="5">
    <source>
        <dbReference type="PIRNR" id="PIRNR005426"/>
    </source>
</evidence>